<evidence type="ECO:0000256" key="1">
    <source>
        <dbReference type="SAM" id="MobiDB-lite"/>
    </source>
</evidence>
<proteinExistence type="predicted"/>
<organism evidence="2 3">
    <name type="scientific">Caballeronia temeraria</name>
    <dbReference type="NCBI Taxonomy" id="1777137"/>
    <lineage>
        <taxon>Bacteria</taxon>
        <taxon>Pseudomonadati</taxon>
        <taxon>Pseudomonadota</taxon>
        <taxon>Betaproteobacteria</taxon>
        <taxon>Burkholderiales</taxon>
        <taxon>Burkholderiaceae</taxon>
        <taxon>Caballeronia</taxon>
    </lineage>
</organism>
<reference evidence="3" key="1">
    <citation type="submission" date="2016-01" db="EMBL/GenBank/DDBJ databases">
        <authorList>
            <person name="Peeters Charlotte."/>
        </authorList>
    </citation>
    <scope>NUCLEOTIDE SEQUENCE [LARGE SCALE GENOMIC DNA]</scope>
</reference>
<gene>
    <name evidence="2" type="primary">repA</name>
    <name evidence="2" type="ORF">AWB76_00201</name>
</gene>
<dbReference type="AlphaFoldDB" id="A0A157Z5C8"/>
<feature type="region of interest" description="Disordered" evidence="1">
    <location>
        <begin position="1"/>
        <end position="56"/>
    </location>
</feature>
<keyword evidence="3" id="KW-1185">Reference proteome</keyword>
<protein>
    <submittedName>
        <fullName evidence="2">Regulatory protein RepA</fullName>
    </submittedName>
</protein>
<accession>A0A157Z5C8</accession>
<dbReference type="OrthoDB" id="8905164at2"/>
<evidence type="ECO:0000313" key="3">
    <source>
        <dbReference type="Proteomes" id="UP000054624"/>
    </source>
</evidence>
<dbReference type="Gene3D" id="3.40.50.300">
    <property type="entry name" value="P-loop containing nucleotide triphosphate hydrolases"/>
    <property type="match status" value="1"/>
</dbReference>
<dbReference type="EMBL" id="FCOI02000001">
    <property type="protein sequence ID" value="SAK40714.1"/>
    <property type="molecule type" value="Genomic_DNA"/>
</dbReference>
<sequence length="372" mass="40186">MKPTPPALAEVPHGAQTERRHPAVRPTKADPAAHDDARIDEPPPLKTTHANAIGPDLKQKPQVVEDLLCEAEVCTWFGPSYAGKTTLAIHLAICVALGIDFLDKRTRQGAVVYLAAEAPGNVARRIAGAKKHFGIDHMPLLVAGEAIDLFDGLADMARVVDCVKYFEAQSGERVKLIVIDTLARCCGSGDENSTKDMTVVMRTLTCIAEATGAAVLVIHHTGVADASRSRGSSVIYSNADDEIVCEYNPTIDTRMLTVKKQRELGTEHEKLAARFVRVEVGIDEWGKSVTVPIVEPADMPADTTICKRMGEVEGAVIEFLAERKVGIKKSAVVAHFKGRYEKGPIYRAMKRLVTAHAIHEAAGMVCIAEAAK</sequence>
<dbReference type="Proteomes" id="UP000054624">
    <property type="component" value="Unassembled WGS sequence"/>
</dbReference>
<dbReference type="RefSeq" id="WP_157696031.1">
    <property type="nucleotide sequence ID" value="NZ_FCOI02000001.1"/>
</dbReference>
<name>A0A157Z5C8_9BURK</name>
<dbReference type="SUPFAM" id="SSF52540">
    <property type="entry name" value="P-loop containing nucleoside triphosphate hydrolases"/>
    <property type="match status" value="1"/>
</dbReference>
<dbReference type="STRING" id="1777137.AWB76_00201"/>
<dbReference type="Pfam" id="PF13481">
    <property type="entry name" value="AAA_25"/>
    <property type="match status" value="1"/>
</dbReference>
<dbReference type="InterPro" id="IPR027417">
    <property type="entry name" value="P-loop_NTPase"/>
</dbReference>
<feature type="compositionally biased region" description="Basic and acidic residues" evidence="1">
    <location>
        <begin position="16"/>
        <end position="43"/>
    </location>
</feature>
<evidence type="ECO:0000313" key="2">
    <source>
        <dbReference type="EMBL" id="SAK40714.1"/>
    </source>
</evidence>